<gene>
    <name evidence="3" type="ORF">SAMEA4475696_00220</name>
</gene>
<dbReference type="OrthoDB" id="3210113at2"/>
<keyword evidence="1" id="KW-0732">Signal</keyword>
<dbReference type="EMBL" id="LT906453">
    <property type="protein sequence ID" value="SNV17503.1"/>
    <property type="molecule type" value="Genomic_DNA"/>
</dbReference>
<keyword evidence="2" id="KW-0378">Hydrolase</keyword>
<accession>A0A239V7R3</accession>
<dbReference type="STRING" id="1121387.GCA_000429885_01494"/>
<dbReference type="Gene3D" id="3.40.50.1820">
    <property type="entry name" value="alpha/beta hydrolase"/>
    <property type="match status" value="1"/>
</dbReference>
<dbReference type="GO" id="GO:0016787">
    <property type="term" value="F:hydrolase activity"/>
    <property type="evidence" value="ECO:0007669"/>
    <property type="project" value="UniProtKB-KW"/>
</dbReference>
<dbReference type="RefSeq" id="WP_154657657.1">
    <property type="nucleotide sequence ID" value="NZ_LT906453.1"/>
</dbReference>
<dbReference type="SUPFAM" id="SSF53474">
    <property type="entry name" value="alpha/beta-Hydrolases"/>
    <property type="match status" value="1"/>
</dbReference>
<keyword evidence="4" id="KW-1185">Reference proteome</keyword>
<proteinExistence type="predicted"/>
<name>A0A239V7R3_9MICO</name>
<reference evidence="3 4" key="1">
    <citation type="submission" date="2017-06" db="EMBL/GenBank/DDBJ databases">
        <authorList>
            <consortium name="Pathogen Informatics"/>
        </authorList>
    </citation>
    <scope>NUCLEOTIDE SEQUENCE [LARGE SCALE GENOMIC DNA]</scope>
    <source>
        <strain evidence="3 4">NCTC13039</strain>
    </source>
</reference>
<evidence type="ECO:0000256" key="1">
    <source>
        <dbReference type="ARBA" id="ARBA00022729"/>
    </source>
</evidence>
<dbReference type="AlphaFoldDB" id="A0A239V7R3"/>
<dbReference type="KEGG" id="dco:SAMEA4475696_0220"/>
<dbReference type="PANTHER" id="PTHR43037">
    <property type="entry name" value="UNNAMED PRODUCT-RELATED"/>
    <property type="match status" value="1"/>
</dbReference>
<evidence type="ECO:0000256" key="2">
    <source>
        <dbReference type="ARBA" id="ARBA00022801"/>
    </source>
</evidence>
<dbReference type="PANTHER" id="PTHR43037:SF5">
    <property type="entry name" value="FERULOYL ESTERASE"/>
    <property type="match status" value="1"/>
</dbReference>
<organism evidence="3 4">
    <name type="scientific">Dermatophilus congolensis</name>
    <dbReference type="NCBI Taxonomy" id="1863"/>
    <lineage>
        <taxon>Bacteria</taxon>
        <taxon>Bacillati</taxon>
        <taxon>Actinomycetota</taxon>
        <taxon>Actinomycetes</taxon>
        <taxon>Micrococcales</taxon>
        <taxon>Dermatophilaceae</taxon>
        <taxon>Dermatophilus</taxon>
    </lineage>
</organism>
<dbReference type="Proteomes" id="UP000242637">
    <property type="component" value="Chromosome 1"/>
</dbReference>
<dbReference type="InterPro" id="IPR050955">
    <property type="entry name" value="Plant_Biomass_Hydrol_Est"/>
</dbReference>
<protein>
    <submittedName>
        <fullName evidence="3">Poly(3-hydroxybutyrate) depolymerase</fullName>
    </submittedName>
</protein>
<sequence>MGGVSAAAAAFVGRPAPVLDPPVVKIERGTLTSKHWPGRSINWVVTRPEGPSHLVIALHSLGTSANWFVERLDAPGVSRRTGLTVAAVDGGRHYWHRHNNGIDTAAMVVDDFLPLVAALGLDTDRFALTGVSMGGFGALRLAAQLGPTRVMGVGVVAPALRRTPLENPTLMFDNKRAFEANNPFGKLEQLREIPCAIACGKQDAFYAASKAMAAALPGTPTIFDKGGHTTRYVASHWEPIMHWLAYRCGSPPERPFLDRLFG</sequence>
<dbReference type="GeneID" id="63458523"/>
<evidence type="ECO:0000313" key="4">
    <source>
        <dbReference type="Proteomes" id="UP000242637"/>
    </source>
</evidence>
<evidence type="ECO:0000313" key="3">
    <source>
        <dbReference type="EMBL" id="SNV17503.1"/>
    </source>
</evidence>
<dbReference type="InterPro" id="IPR029058">
    <property type="entry name" value="AB_hydrolase_fold"/>
</dbReference>